<dbReference type="OrthoDB" id="7482721at2759"/>
<dbReference type="EMBL" id="JACAZE010000008">
    <property type="protein sequence ID" value="KAF7308728.1"/>
    <property type="molecule type" value="Genomic_DNA"/>
</dbReference>
<evidence type="ECO:0000259" key="6">
    <source>
        <dbReference type="PROSITE" id="PS50160"/>
    </source>
</evidence>
<dbReference type="SUPFAM" id="SSF117018">
    <property type="entry name" value="ATP-dependent DNA ligase DNA-binding domain"/>
    <property type="match status" value="1"/>
</dbReference>
<dbReference type="Proteomes" id="UP000613580">
    <property type="component" value="Unassembled WGS sequence"/>
</dbReference>
<reference evidence="7" key="1">
    <citation type="submission" date="2020-05" db="EMBL/GenBank/DDBJ databases">
        <title>Mycena genomes resolve the evolution of fungal bioluminescence.</title>
        <authorList>
            <person name="Tsai I.J."/>
        </authorList>
    </citation>
    <scope>NUCLEOTIDE SEQUENCE</scope>
    <source>
        <strain evidence="7">110903Hualien_Pintung</strain>
    </source>
</reference>
<keyword evidence="3" id="KW-0547">Nucleotide-binding</keyword>
<evidence type="ECO:0000256" key="1">
    <source>
        <dbReference type="ARBA" id="ARBA00007572"/>
    </source>
</evidence>
<dbReference type="InterPro" id="IPR016059">
    <property type="entry name" value="DNA_ligase_ATP-dep_CS"/>
</dbReference>
<dbReference type="PANTHER" id="PTHR45997">
    <property type="entry name" value="DNA LIGASE 4"/>
    <property type="match status" value="1"/>
</dbReference>
<protein>
    <submittedName>
        <fullName evidence="7">DNA-LIGASE-A3 domain-containing protein</fullName>
    </submittedName>
</protein>
<gene>
    <name evidence="7" type="ORF">HMN09_00722600</name>
</gene>
<comment type="similarity">
    <text evidence="1">Belongs to the ATP-dependent DNA ligase family.</text>
</comment>
<dbReference type="InterPro" id="IPR029710">
    <property type="entry name" value="LIG4"/>
</dbReference>
<dbReference type="GO" id="GO:0003910">
    <property type="term" value="F:DNA ligase (ATP) activity"/>
    <property type="evidence" value="ECO:0007669"/>
    <property type="project" value="InterPro"/>
</dbReference>
<sequence length="890" mass="100153">MYAVAWHDLVLTIMSSPPFAFFVSLLDEMSGSKSPVDVFKRWIQRLHRETSGSELAQGSAVTLFRLLFPQDDTRRKYGMQEKLLANAIADALGTSAKPLRKWDQASGCLGIEVEKVMQRCSSLDTNYTSPLTMADVDLLLDELAAGSGFTDESVRKKLPGSRRPKTIIMRSLYRDLTPRSAAWLTQILLKDLRPMLYPLPATHYTTALMSSTSFSFVELTKEDSMRAWDPTGRLLHNYCSRSRLDDAVSAFEAGEAIFFTPSIGQPVPIPKALKGRGCQQALEPLCKSKCVWAERKMDGERVQAHVELDEGHQPRIKIFSKSLRDSTLDRNGIHALILESLSLQHGSTASLVTSNVIVEAEMVAWHGDKIDEFWRIHTLVEHTAHGARRRPFVPNDEIYTQSSLKTDIADRHLGLVFFDILLLNGRSLLAEPYSFRRSVLESVIRLVPARSMLVGRALISTRDGSLGETIEHALASCAGPGEEGLVLKAAEGRYNDKQLPWVKLKKDYIPGYGDNLDFALLGVGWDLERARELRVSTDCVTTFYFGGLKNAADLEKDPTARPHFYLYFMSSYGLSRQELEASTFYFRDIVEKIPYSTAMNEPSKLPFTLTVLPGLEPRPTHILLNPLLAELYGAGFTKAKHSKAYALRFPRVVKIFRPHERTWREGVSLQALHQIARETMCRDRADKEIDNWVNTAWNKPVSPLAVVKRKPTIDQLEEQLAADRNKRRRREPPKTLRLERTLLAPMIASVALDSNPNAPARVLAVEAHRPHVQVLNPLNTPATPPSDPPIPNLMTNAAVYLATHDMRLRKKWKRIIPKEHVVHCLDSLLRVCGWSKDDVVASTARRGIILLSIDESEYRQSLVEALHQRKFTSAQGVSIWLLEENGFSGT</sequence>
<evidence type="ECO:0000256" key="3">
    <source>
        <dbReference type="ARBA" id="ARBA00022741"/>
    </source>
</evidence>
<dbReference type="GO" id="GO:0006310">
    <property type="term" value="P:DNA recombination"/>
    <property type="evidence" value="ECO:0007669"/>
    <property type="project" value="InterPro"/>
</dbReference>
<keyword evidence="8" id="KW-1185">Reference proteome</keyword>
<dbReference type="Gene3D" id="3.30.470.30">
    <property type="entry name" value="DNA ligase/mRNA capping enzyme"/>
    <property type="match status" value="1"/>
</dbReference>
<keyword evidence="4" id="KW-0067">ATP-binding</keyword>
<dbReference type="GO" id="GO:0006297">
    <property type="term" value="P:nucleotide-excision repair, DNA gap filling"/>
    <property type="evidence" value="ECO:0007669"/>
    <property type="project" value="TreeGrafter"/>
</dbReference>
<name>A0A8H6SZ86_MYCCL</name>
<comment type="caution">
    <text evidence="7">The sequence shown here is derived from an EMBL/GenBank/DDBJ whole genome shotgun (WGS) entry which is preliminary data.</text>
</comment>
<dbReference type="PROSITE" id="PS50160">
    <property type="entry name" value="DNA_LIGASE_A3"/>
    <property type="match status" value="1"/>
</dbReference>
<dbReference type="AlphaFoldDB" id="A0A8H6SZ86"/>
<keyword evidence="2 7" id="KW-0436">Ligase</keyword>
<dbReference type="InterPro" id="IPR012308">
    <property type="entry name" value="DNA_ligase_ATP-dep_N"/>
</dbReference>
<dbReference type="GO" id="GO:0005524">
    <property type="term" value="F:ATP binding"/>
    <property type="evidence" value="ECO:0007669"/>
    <property type="project" value="UniProtKB-KW"/>
</dbReference>
<feature type="domain" description="ATP-dependent DNA ligase family profile" evidence="6">
    <location>
        <begin position="406"/>
        <end position="549"/>
    </location>
</feature>
<keyword evidence="5" id="KW-0539">Nucleus</keyword>
<evidence type="ECO:0000313" key="8">
    <source>
        <dbReference type="Proteomes" id="UP000613580"/>
    </source>
</evidence>
<dbReference type="PROSITE" id="PS00697">
    <property type="entry name" value="DNA_LIGASE_A1"/>
    <property type="match status" value="1"/>
</dbReference>
<dbReference type="GO" id="GO:0003677">
    <property type="term" value="F:DNA binding"/>
    <property type="evidence" value="ECO:0007669"/>
    <property type="project" value="InterPro"/>
</dbReference>
<evidence type="ECO:0000256" key="5">
    <source>
        <dbReference type="ARBA" id="ARBA00023242"/>
    </source>
</evidence>
<evidence type="ECO:0000313" key="7">
    <source>
        <dbReference type="EMBL" id="KAF7308728.1"/>
    </source>
</evidence>
<dbReference type="Gene3D" id="2.40.50.140">
    <property type="entry name" value="Nucleic acid-binding proteins"/>
    <property type="match status" value="1"/>
</dbReference>
<dbReference type="PANTHER" id="PTHR45997:SF2">
    <property type="entry name" value="ATP DEPENDENT DNA LIGASE DOMAIN PROTEIN (AFU_ORTHOLOGUE AFUA_5G02430)"/>
    <property type="match status" value="1"/>
</dbReference>
<dbReference type="Gene3D" id="1.10.3260.10">
    <property type="entry name" value="DNA ligase, ATP-dependent, N-terminal domain"/>
    <property type="match status" value="1"/>
</dbReference>
<dbReference type="Pfam" id="PF04675">
    <property type="entry name" value="DNA_ligase_A_N"/>
    <property type="match status" value="1"/>
</dbReference>
<dbReference type="InterPro" id="IPR012310">
    <property type="entry name" value="DNA_ligase_ATP-dep_cent"/>
</dbReference>
<evidence type="ECO:0000256" key="2">
    <source>
        <dbReference type="ARBA" id="ARBA00022598"/>
    </source>
</evidence>
<dbReference type="GO" id="GO:0006303">
    <property type="term" value="P:double-strand break repair via nonhomologous end joining"/>
    <property type="evidence" value="ECO:0007669"/>
    <property type="project" value="TreeGrafter"/>
</dbReference>
<dbReference type="SUPFAM" id="SSF56091">
    <property type="entry name" value="DNA ligase/mRNA capping enzyme, catalytic domain"/>
    <property type="match status" value="1"/>
</dbReference>
<accession>A0A8H6SZ86</accession>
<dbReference type="InterPro" id="IPR012340">
    <property type="entry name" value="NA-bd_OB-fold"/>
</dbReference>
<organism evidence="7 8">
    <name type="scientific">Mycena chlorophos</name>
    <name type="common">Agaric fungus</name>
    <name type="synonym">Agaricus chlorophos</name>
    <dbReference type="NCBI Taxonomy" id="658473"/>
    <lineage>
        <taxon>Eukaryota</taxon>
        <taxon>Fungi</taxon>
        <taxon>Dikarya</taxon>
        <taxon>Basidiomycota</taxon>
        <taxon>Agaricomycotina</taxon>
        <taxon>Agaricomycetes</taxon>
        <taxon>Agaricomycetidae</taxon>
        <taxon>Agaricales</taxon>
        <taxon>Marasmiineae</taxon>
        <taxon>Mycenaceae</taxon>
        <taxon>Mycena</taxon>
    </lineage>
</organism>
<proteinExistence type="inferred from homology"/>
<dbReference type="GO" id="GO:0032807">
    <property type="term" value="C:DNA ligase IV complex"/>
    <property type="evidence" value="ECO:0007669"/>
    <property type="project" value="TreeGrafter"/>
</dbReference>
<evidence type="ECO:0000256" key="4">
    <source>
        <dbReference type="ARBA" id="ARBA00022840"/>
    </source>
</evidence>
<dbReference type="Pfam" id="PF01068">
    <property type="entry name" value="DNA_ligase_A_M"/>
    <property type="match status" value="1"/>
</dbReference>
<dbReference type="InterPro" id="IPR036599">
    <property type="entry name" value="DNA_ligase_N_sf"/>
</dbReference>